<dbReference type="Gene3D" id="3.30.40.230">
    <property type="match status" value="1"/>
</dbReference>
<name>A0A8K0GN32_9ROSA</name>
<dbReference type="InterPro" id="IPR002315">
    <property type="entry name" value="tRNA-synt_gly"/>
</dbReference>
<dbReference type="OrthoDB" id="57698at2759"/>
<gene>
    <name evidence="17" type="ORF">FNV43_RR25631</name>
</gene>
<evidence type="ECO:0000313" key="18">
    <source>
        <dbReference type="Proteomes" id="UP000796880"/>
    </source>
</evidence>
<feature type="domain" description="WHEP-TRS" evidence="16">
    <location>
        <begin position="10"/>
        <end position="66"/>
    </location>
</feature>
<dbReference type="FunFam" id="3.40.50.800:FF:000004">
    <property type="entry name" value="Glycine--tRNA ligase 2"/>
    <property type="match status" value="1"/>
</dbReference>
<reference evidence="17" key="1">
    <citation type="submission" date="2020-03" db="EMBL/GenBank/DDBJ databases">
        <title>A high-quality chromosome-level genome assembly of a woody plant with both climbing and erect habits, Rhamnella rubrinervis.</title>
        <authorList>
            <person name="Lu Z."/>
            <person name="Yang Y."/>
            <person name="Zhu X."/>
            <person name="Sun Y."/>
        </authorList>
    </citation>
    <scope>NUCLEOTIDE SEQUENCE</scope>
    <source>
        <strain evidence="17">BYM</strain>
        <tissue evidence="17">Leaf</tissue>
    </source>
</reference>
<dbReference type="InterPro" id="IPR000738">
    <property type="entry name" value="WHEP-TRS_dom"/>
</dbReference>
<dbReference type="PANTHER" id="PTHR10745:SF0">
    <property type="entry name" value="GLYCINE--TRNA LIGASE"/>
    <property type="match status" value="1"/>
</dbReference>
<keyword evidence="11" id="KW-0030">Aminoacyl-tRNA synthetase</keyword>
<dbReference type="PANTHER" id="PTHR10745">
    <property type="entry name" value="GLYCYL-TRNA SYNTHETASE/DNA POLYMERASE SUBUNIT GAMMA-2"/>
    <property type="match status" value="1"/>
</dbReference>
<dbReference type="Gene3D" id="3.30.930.10">
    <property type="entry name" value="Bira Bifunctional Protein, Domain 2"/>
    <property type="match status" value="1"/>
</dbReference>
<dbReference type="CDD" id="cd00858">
    <property type="entry name" value="GlyRS_anticodon"/>
    <property type="match status" value="1"/>
</dbReference>
<evidence type="ECO:0000259" key="16">
    <source>
        <dbReference type="PROSITE" id="PS51185"/>
    </source>
</evidence>
<keyword evidence="7" id="KW-0808">Transferase</keyword>
<comment type="similarity">
    <text evidence="2">Belongs to the class-II aminoacyl-tRNA synthetase family.</text>
</comment>
<dbReference type="InterPro" id="IPR004154">
    <property type="entry name" value="Anticodon-bd"/>
</dbReference>
<protein>
    <recommendedName>
        <fullName evidence="4">glycine--tRNA ligase</fullName>
        <ecNumber evidence="4">6.1.1.14</ecNumber>
    </recommendedName>
    <alternativeName>
        <fullName evidence="12">Diadenosine tetraphosphate synthetase</fullName>
    </alternativeName>
</protein>
<evidence type="ECO:0000256" key="11">
    <source>
        <dbReference type="ARBA" id="ARBA00023146"/>
    </source>
</evidence>
<evidence type="ECO:0000256" key="3">
    <source>
        <dbReference type="ARBA" id="ARBA00011738"/>
    </source>
</evidence>
<dbReference type="AlphaFoldDB" id="A0A8K0GN32"/>
<evidence type="ECO:0000256" key="4">
    <source>
        <dbReference type="ARBA" id="ARBA00012829"/>
    </source>
</evidence>
<comment type="subunit">
    <text evidence="3">Homodimer.</text>
</comment>
<dbReference type="Pfam" id="PF00458">
    <property type="entry name" value="WHEP-TRS"/>
    <property type="match status" value="1"/>
</dbReference>
<dbReference type="InterPro" id="IPR045864">
    <property type="entry name" value="aa-tRNA-synth_II/BPL/LPL"/>
</dbReference>
<evidence type="ECO:0000256" key="9">
    <source>
        <dbReference type="ARBA" id="ARBA00022840"/>
    </source>
</evidence>
<keyword evidence="14" id="KW-0175">Coiled coil</keyword>
<evidence type="ECO:0000256" key="12">
    <source>
        <dbReference type="ARBA" id="ARBA00030057"/>
    </source>
</evidence>
<evidence type="ECO:0000256" key="14">
    <source>
        <dbReference type="SAM" id="Coils"/>
    </source>
</evidence>
<evidence type="ECO:0000256" key="2">
    <source>
        <dbReference type="ARBA" id="ARBA00008226"/>
    </source>
</evidence>
<dbReference type="NCBIfam" id="NF003211">
    <property type="entry name" value="PRK04173.1"/>
    <property type="match status" value="1"/>
</dbReference>
<dbReference type="Proteomes" id="UP000796880">
    <property type="component" value="Unassembled WGS sequence"/>
</dbReference>
<evidence type="ECO:0000256" key="7">
    <source>
        <dbReference type="ARBA" id="ARBA00022679"/>
    </source>
</evidence>
<dbReference type="InterPro" id="IPR006195">
    <property type="entry name" value="aa-tRNA-synth_II"/>
</dbReference>
<keyword evidence="5" id="KW-0963">Cytoplasm</keyword>
<keyword evidence="9" id="KW-0067">ATP-binding</keyword>
<dbReference type="Gene3D" id="3.30.720.200">
    <property type="match status" value="1"/>
</dbReference>
<evidence type="ECO:0000256" key="8">
    <source>
        <dbReference type="ARBA" id="ARBA00022741"/>
    </source>
</evidence>
<proteinExistence type="inferred from homology"/>
<keyword evidence="18" id="KW-1185">Reference proteome</keyword>
<dbReference type="Gene3D" id="1.10.287.10">
    <property type="entry name" value="S15/NS1, RNA-binding"/>
    <property type="match status" value="1"/>
</dbReference>
<evidence type="ECO:0000256" key="6">
    <source>
        <dbReference type="ARBA" id="ARBA00022598"/>
    </source>
</evidence>
<dbReference type="GO" id="GO:0004820">
    <property type="term" value="F:glycine-tRNA ligase activity"/>
    <property type="evidence" value="ECO:0007669"/>
    <property type="project" value="UniProtKB-EC"/>
</dbReference>
<dbReference type="SMART" id="SM00991">
    <property type="entry name" value="WHEP-TRS"/>
    <property type="match status" value="1"/>
</dbReference>
<accession>A0A8K0GN32</accession>
<dbReference type="InterPro" id="IPR027031">
    <property type="entry name" value="Gly-tRNA_synthase/POLG2"/>
</dbReference>
<dbReference type="SUPFAM" id="SSF55681">
    <property type="entry name" value="Class II aaRS and biotin synthetases"/>
    <property type="match status" value="1"/>
</dbReference>
<comment type="caution">
    <text evidence="17">The sequence shown here is derived from an EMBL/GenBank/DDBJ whole genome shotgun (WGS) entry which is preliminary data.</text>
</comment>
<dbReference type="Pfam" id="PF03129">
    <property type="entry name" value="HGTP_anticodon"/>
    <property type="match status" value="1"/>
</dbReference>
<feature type="domain" description="Aminoacyl-transfer RNA synthetases class-II family profile" evidence="15">
    <location>
        <begin position="79"/>
        <end position="556"/>
    </location>
</feature>
<evidence type="ECO:0000259" key="15">
    <source>
        <dbReference type="PROSITE" id="PS50862"/>
    </source>
</evidence>
<evidence type="ECO:0000256" key="1">
    <source>
        <dbReference type="ARBA" id="ARBA00004496"/>
    </source>
</evidence>
<dbReference type="EMBL" id="VOIH02000012">
    <property type="protein sequence ID" value="KAF3430901.1"/>
    <property type="molecule type" value="Genomic_DNA"/>
</dbReference>
<comment type="subcellular location">
    <subcellularLocation>
        <location evidence="1">Cytoplasm</location>
    </subcellularLocation>
</comment>
<evidence type="ECO:0000256" key="5">
    <source>
        <dbReference type="ARBA" id="ARBA00022490"/>
    </source>
</evidence>
<dbReference type="Pfam" id="PF00587">
    <property type="entry name" value="tRNA-synt_2b"/>
    <property type="match status" value="1"/>
</dbReference>
<dbReference type="FunFam" id="3.30.40.230:FF:000001">
    <property type="entry name" value="Glycine--tRNA ligase"/>
    <property type="match status" value="1"/>
</dbReference>
<dbReference type="InterPro" id="IPR036621">
    <property type="entry name" value="Anticodon-bd_dom_sf"/>
</dbReference>
<dbReference type="SUPFAM" id="SSF47060">
    <property type="entry name" value="S15/NS1 RNA-binding domain"/>
    <property type="match status" value="1"/>
</dbReference>
<keyword evidence="6" id="KW-0436">Ligase</keyword>
<dbReference type="GO" id="GO:0005524">
    <property type="term" value="F:ATP binding"/>
    <property type="evidence" value="ECO:0007669"/>
    <property type="project" value="UniProtKB-KW"/>
</dbReference>
<dbReference type="GO" id="GO:0016740">
    <property type="term" value="F:transferase activity"/>
    <property type="evidence" value="ECO:0007669"/>
    <property type="project" value="UniProtKB-KW"/>
</dbReference>
<dbReference type="EC" id="6.1.1.14" evidence="4"/>
<keyword evidence="10" id="KW-0648">Protein biosynthesis</keyword>
<dbReference type="PRINTS" id="PR01043">
    <property type="entry name" value="TRNASYNTHGLY"/>
</dbReference>
<sequence>MASEESLRQSLAAKLLEIESLGNNVRALKASRAAKSEIDSAIEALNGLKLERASIERDLQAAMNAAGDGSVNREVFRQTVVNTLERRLFYIPSFKIYRGVAGLYDYGPPGCAVKSNVLAFWRQHFVLEENMLEVDCPCVTPEVVLKASGHVDKFTDLMVKDEKTGTCYRADHLIKDFCNETLQKDLTITSEKAAELKHVLAVLDDLSTEELGAKIKEYGITAPDTKNPLSDPYPFNLMFQTSIGPSGLSPGYMRPETAQGIFVNFKDLYYYNGCKLPFAAAQIGQAFRNEISPRQGLLRVREFTLAEIEHFVDPEDKSHPKFSEGANLEFLMFPREEQMSGHSAKKIPLGEAVARGIVNNQTLGYFIGRVYLFLSRLGIDNDRLRFRQHLANEMAHYAADCWDAEIECSYGWIECVGIADRSAYDLRAHSEKSGVALVAAEKFSEPREVEKLVITPVKKELGLSFKGNQKMVVEALEAMNEKEALEMKANLDSKGEVEFYVCTLGKNVTIKKNMVAISKEKKKEHQRVFTPSVIEPSFGIGRIIYCLFEHSYYMRPSKSGDEQLNVFRFPPLVAPIKCTVFPLVQHEQFEKVAKDISKSLTVFGISHKIDITGTSIGRRYARTDELGVPFAVTVDSTSSVTIRERDSKDQVRVNVEEAASVVKDVTEGVRTWADVWSTFPHHSSASADDED</sequence>
<feature type="coiled-coil region" evidence="14">
    <location>
        <begin position="38"/>
        <end position="65"/>
    </location>
</feature>
<dbReference type="InterPro" id="IPR002314">
    <property type="entry name" value="aa-tRNA-synt_IIb"/>
</dbReference>
<dbReference type="PROSITE" id="PS51185">
    <property type="entry name" value="WHEP_TRS_2"/>
    <property type="match status" value="1"/>
</dbReference>
<evidence type="ECO:0000256" key="13">
    <source>
        <dbReference type="ARBA" id="ARBA00047937"/>
    </source>
</evidence>
<comment type="catalytic activity">
    <reaction evidence="13">
        <text>tRNA(Gly) + glycine + ATP = glycyl-tRNA(Gly) + AMP + diphosphate</text>
        <dbReference type="Rhea" id="RHEA:16013"/>
        <dbReference type="Rhea" id="RHEA-COMP:9664"/>
        <dbReference type="Rhea" id="RHEA-COMP:9683"/>
        <dbReference type="ChEBI" id="CHEBI:30616"/>
        <dbReference type="ChEBI" id="CHEBI:33019"/>
        <dbReference type="ChEBI" id="CHEBI:57305"/>
        <dbReference type="ChEBI" id="CHEBI:78442"/>
        <dbReference type="ChEBI" id="CHEBI:78522"/>
        <dbReference type="ChEBI" id="CHEBI:456215"/>
        <dbReference type="EC" id="6.1.1.14"/>
    </reaction>
</comment>
<dbReference type="FunFam" id="3.30.720.200:FF:000001">
    <property type="entry name" value="Glycine--tRNA ligase 2"/>
    <property type="match status" value="1"/>
</dbReference>
<dbReference type="NCBIfam" id="TIGR00389">
    <property type="entry name" value="glyS_dimeric"/>
    <property type="match status" value="1"/>
</dbReference>
<organism evidence="17 18">
    <name type="scientific">Rhamnella rubrinervis</name>
    <dbReference type="NCBI Taxonomy" id="2594499"/>
    <lineage>
        <taxon>Eukaryota</taxon>
        <taxon>Viridiplantae</taxon>
        <taxon>Streptophyta</taxon>
        <taxon>Embryophyta</taxon>
        <taxon>Tracheophyta</taxon>
        <taxon>Spermatophyta</taxon>
        <taxon>Magnoliopsida</taxon>
        <taxon>eudicotyledons</taxon>
        <taxon>Gunneridae</taxon>
        <taxon>Pentapetalae</taxon>
        <taxon>rosids</taxon>
        <taxon>fabids</taxon>
        <taxon>Rosales</taxon>
        <taxon>Rhamnaceae</taxon>
        <taxon>rhamnoid group</taxon>
        <taxon>Rhamneae</taxon>
        <taxon>Rhamnella</taxon>
    </lineage>
</organism>
<evidence type="ECO:0000313" key="17">
    <source>
        <dbReference type="EMBL" id="KAF3430901.1"/>
    </source>
</evidence>
<dbReference type="FunFam" id="3.30.930.10:FF:000010">
    <property type="entry name" value="Glycyl-tRNA synthetase 1"/>
    <property type="match status" value="1"/>
</dbReference>
<dbReference type="InterPro" id="IPR009068">
    <property type="entry name" value="uS15_NS1_RNA-bd_sf"/>
</dbReference>
<dbReference type="CDD" id="cd00774">
    <property type="entry name" value="GlyRS-like_core"/>
    <property type="match status" value="1"/>
</dbReference>
<dbReference type="SUPFAM" id="SSF52954">
    <property type="entry name" value="Class II aaRS ABD-related"/>
    <property type="match status" value="1"/>
</dbReference>
<dbReference type="PROSITE" id="PS50862">
    <property type="entry name" value="AA_TRNA_LIGASE_II"/>
    <property type="match status" value="1"/>
</dbReference>
<dbReference type="GO" id="GO:0005739">
    <property type="term" value="C:mitochondrion"/>
    <property type="evidence" value="ECO:0007669"/>
    <property type="project" value="TreeGrafter"/>
</dbReference>
<keyword evidence="8" id="KW-0547">Nucleotide-binding</keyword>
<dbReference type="InterPro" id="IPR033731">
    <property type="entry name" value="GlyRS-like_core"/>
</dbReference>
<dbReference type="GO" id="GO:0070150">
    <property type="term" value="P:mitochondrial glycyl-tRNA aminoacylation"/>
    <property type="evidence" value="ECO:0007669"/>
    <property type="project" value="TreeGrafter"/>
</dbReference>
<dbReference type="Gene3D" id="3.40.50.800">
    <property type="entry name" value="Anticodon-binding domain"/>
    <property type="match status" value="1"/>
</dbReference>
<evidence type="ECO:0000256" key="10">
    <source>
        <dbReference type="ARBA" id="ARBA00022917"/>
    </source>
</evidence>